<gene>
    <name evidence="1" type="ORF">IE53DRAFT_151738</name>
</gene>
<evidence type="ECO:0000313" key="1">
    <source>
        <dbReference type="EMBL" id="PWN49313.1"/>
    </source>
</evidence>
<keyword evidence="2" id="KW-1185">Reference proteome</keyword>
<evidence type="ECO:0000313" key="2">
    <source>
        <dbReference type="Proteomes" id="UP000245626"/>
    </source>
</evidence>
<dbReference type="Proteomes" id="UP000245626">
    <property type="component" value="Unassembled WGS sequence"/>
</dbReference>
<proteinExistence type="predicted"/>
<name>A0ACD0NTY6_9BASI</name>
<dbReference type="EMBL" id="KZ820068">
    <property type="protein sequence ID" value="PWN49313.1"/>
    <property type="molecule type" value="Genomic_DNA"/>
</dbReference>
<organism evidence="1 2">
    <name type="scientific">Violaceomyces palustris</name>
    <dbReference type="NCBI Taxonomy" id="1673888"/>
    <lineage>
        <taxon>Eukaryota</taxon>
        <taxon>Fungi</taxon>
        <taxon>Dikarya</taxon>
        <taxon>Basidiomycota</taxon>
        <taxon>Ustilaginomycotina</taxon>
        <taxon>Ustilaginomycetes</taxon>
        <taxon>Violaceomycetales</taxon>
        <taxon>Violaceomycetaceae</taxon>
        <taxon>Violaceomyces</taxon>
    </lineage>
</organism>
<sequence length="98" mass="10612">MGGKPTGLPRNTPSVFHGKPRRAGLPCFFCGAKSAGSQSSKRVDHDQNLITIERRNVGGAREGPETEAKSPNRAEPEREKGREQVNRVTLAFSLAPNT</sequence>
<protein>
    <submittedName>
        <fullName evidence="1">Uncharacterized protein</fullName>
    </submittedName>
</protein>
<reference evidence="1 2" key="1">
    <citation type="journal article" date="2018" name="Mol. Biol. Evol.">
        <title>Broad Genomic Sampling Reveals a Smut Pathogenic Ancestry of the Fungal Clade Ustilaginomycotina.</title>
        <authorList>
            <person name="Kijpornyongpan T."/>
            <person name="Mondo S.J."/>
            <person name="Barry K."/>
            <person name="Sandor L."/>
            <person name="Lee J."/>
            <person name="Lipzen A."/>
            <person name="Pangilinan J."/>
            <person name="LaButti K."/>
            <person name="Hainaut M."/>
            <person name="Henrissat B."/>
            <person name="Grigoriev I.V."/>
            <person name="Spatafora J.W."/>
            <person name="Aime M.C."/>
        </authorList>
    </citation>
    <scope>NUCLEOTIDE SEQUENCE [LARGE SCALE GENOMIC DNA]</scope>
    <source>
        <strain evidence="1 2">SA 807</strain>
    </source>
</reference>
<accession>A0ACD0NTY6</accession>